<dbReference type="Pfam" id="PF06723">
    <property type="entry name" value="MreB_Mbl"/>
    <property type="match status" value="1"/>
</dbReference>
<dbReference type="Proteomes" id="UP000620075">
    <property type="component" value="Unassembled WGS sequence"/>
</dbReference>
<protein>
    <submittedName>
        <fullName evidence="1">Rod shape-determining protein</fullName>
    </submittedName>
</protein>
<proteinExistence type="predicted"/>
<accession>A0A934NHS6</accession>
<dbReference type="RefSeq" id="WP_338180752.1">
    <property type="nucleotide sequence ID" value="NZ_JAEKNQ010000045.1"/>
</dbReference>
<dbReference type="InterPro" id="IPR056546">
    <property type="entry name" value="MreB_MamK-like"/>
</dbReference>
<organism evidence="1 2">
    <name type="scientific">Candidatus Dormiibacter inghamiae</name>
    <dbReference type="NCBI Taxonomy" id="3127013"/>
    <lineage>
        <taxon>Bacteria</taxon>
        <taxon>Bacillati</taxon>
        <taxon>Candidatus Dormiibacterota</taxon>
        <taxon>Candidatus Dormibacteria</taxon>
        <taxon>Candidatus Dormibacterales</taxon>
        <taxon>Candidatus Dormibacteraceae</taxon>
        <taxon>Candidatus Dormiibacter</taxon>
    </lineage>
</organism>
<evidence type="ECO:0000313" key="1">
    <source>
        <dbReference type="EMBL" id="MBJ7603937.1"/>
    </source>
</evidence>
<comment type="caution">
    <text evidence="1">The sequence shown here is derived from an EMBL/GenBank/DDBJ whole genome shotgun (WGS) entry which is preliminary data.</text>
</comment>
<gene>
    <name evidence="1" type="ORF">JF888_12200</name>
</gene>
<dbReference type="AlphaFoldDB" id="A0A934NHS6"/>
<reference evidence="1 2" key="1">
    <citation type="submission" date="2020-10" db="EMBL/GenBank/DDBJ databases">
        <title>Ca. Dormibacterota MAGs.</title>
        <authorList>
            <person name="Montgomery K."/>
        </authorList>
    </citation>
    <scope>NUCLEOTIDE SEQUENCE [LARGE SCALE GENOMIC DNA]</scope>
    <source>
        <strain evidence="1">SC8811_S16_3</strain>
    </source>
</reference>
<sequence>MLGRRLGLQVSPDRVRVWLEGTGLVLDQPGVALLERRTGVLLGLGEESAEGSVEAQILGGGWTQPELSTLSLVVEHVLDRFVGLRWPFRPALGICLQGQLPAAAAVRVSGAAVAAGAGQCWLVDCPLAAAIGVGLQLGRGDLETVIHVHGRGAEVAVLDGAAQLGAAVWRAGKQVGKSPTRQLATMLHEVHSDLTDRQTQQARQRGFHLAGDLWRWPHLAVELSGWTALPVRVPPEPLTCAVRGAAGLPDALPPLMRSRSFI</sequence>
<name>A0A934NHS6_9BACT</name>
<dbReference type="EMBL" id="JAEKNQ010000045">
    <property type="protein sequence ID" value="MBJ7603937.1"/>
    <property type="molecule type" value="Genomic_DNA"/>
</dbReference>
<evidence type="ECO:0000313" key="2">
    <source>
        <dbReference type="Proteomes" id="UP000620075"/>
    </source>
</evidence>